<dbReference type="OrthoDB" id="162969at2759"/>
<proteinExistence type="predicted"/>
<comment type="caution">
    <text evidence="2">The sequence shown here is derived from an EMBL/GenBank/DDBJ whole genome shotgun (WGS) entry which is preliminary data.</text>
</comment>
<name>A0A9Q3HKJ4_9BASI</name>
<organism evidence="2 3">
    <name type="scientific">Austropuccinia psidii MF-1</name>
    <dbReference type="NCBI Taxonomy" id="1389203"/>
    <lineage>
        <taxon>Eukaryota</taxon>
        <taxon>Fungi</taxon>
        <taxon>Dikarya</taxon>
        <taxon>Basidiomycota</taxon>
        <taxon>Pucciniomycotina</taxon>
        <taxon>Pucciniomycetes</taxon>
        <taxon>Pucciniales</taxon>
        <taxon>Sphaerophragmiaceae</taxon>
        <taxon>Austropuccinia</taxon>
    </lineage>
</organism>
<dbReference type="GO" id="GO:0005634">
    <property type="term" value="C:nucleus"/>
    <property type="evidence" value="ECO:0007669"/>
    <property type="project" value="TreeGrafter"/>
</dbReference>
<dbReference type="InterPro" id="IPR004875">
    <property type="entry name" value="DDE_SF_endonuclease_dom"/>
</dbReference>
<dbReference type="Proteomes" id="UP000765509">
    <property type="component" value="Unassembled WGS sequence"/>
</dbReference>
<keyword evidence="3" id="KW-1185">Reference proteome</keyword>
<reference evidence="2" key="1">
    <citation type="submission" date="2021-03" db="EMBL/GenBank/DDBJ databases">
        <title>Draft genome sequence of rust myrtle Austropuccinia psidii MF-1, a brazilian biotype.</title>
        <authorList>
            <person name="Quecine M.C."/>
            <person name="Pachon D.M.R."/>
            <person name="Bonatelli M.L."/>
            <person name="Correr F.H."/>
            <person name="Franceschini L.M."/>
            <person name="Leite T.F."/>
            <person name="Margarido G.R.A."/>
            <person name="Almeida C.A."/>
            <person name="Ferrarezi J.A."/>
            <person name="Labate C.A."/>
        </authorList>
    </citation>
    <scope>NUCLEOTIDE SEQUENCE</scope>
    <source>
        <strain evidence="2">MF-1</strain>
    </source>
</reference>
<evidence type="ECO:0000313" key="2">
    <source>
        <dbReference type="EMBL" id="MBW0508778.1"/>
    </source>
</evidence>
<dbReference type="AlphaFoldDB" id="A0A9Q3HKJ4"/>
<evidence type="ECO:0000313" key="3">
    <source>
        <dbReference type="Proteomes" id="UP000765509"/>
    </source>
</evidence>
<gene>
    <name evidence="2" type="ORF">O181_048493</name>
</gene>
<dbReference type="GO" id="GO:0003677">
    <property type="term" value="F:DNA binding"/>
    <property type="evidence" value="ECO:0007669"/>
    <property type="project" value="TreeGrafter"/>
</dbReference>
<feature type="domain" description="DDE-1" evidence="1">
    <location>
        <begin position="4"/>
        <end position="122"/>
    </location>
</feature>
<dbReference type="PANTHER" id="PTHR19303">
    <property type="entry name" value="TRANSPOSON"/>
    <property type="match status" value="1"/>
</dbReference>
<dbReference type="Pfam" id="PF03184">
    <property type="entry name" value="DDE_1"/>
    <property type="match status" value="1"/>
</dbReference>
<dbReference type="InterPro" id="IPR050863">
    <property type="entry name" value="CenT-Element_Derived"/>
</dbReference>
<evidence type="ECO:0000259" key="1">
    <source>
        <dbReference type="Pfam" id="PF03184"/>
    </source>
</evidence>
<sequence length="270" mass="31249">MDDNNHFQKWISAWKTKLHNNNRHIALLLDNFKGHQAPPQGLSNVTLIFFRPILTSHFQPLDAGTINAFKVQYRRCFISLAICYFNDNINLNHTYNIYQLSAIRLCHLFWDAITTSTINNCWNNTKILPKLQVLPNDHGGFKAQNSVERENERLHELGIVIPQNQMLILELLNPLKENDFNNLTIKDVFNEHQPFSQEIEEMNTEEPTLPMPSISIGQKAISNILTYVAASQSKELDQVSEVLESFGRELEDQSINCRKQTSMWDYVKHA</sequence>
<accession>A0A9Q3HKJ4</accession>
<dbReference type="EMBL" id="AVOT02020534">
    <property type="protein sequence ID" value="MBW0508778.1"/>
    <property type="molecule type" value="Genomic_DNA"/>
</dbReference>
<dbReference type="PANTHER" id="PTHR19303:SF73">
    <property type="entry name" value="PROTEIN PDC2"/>
    <property type="match status" value="1"/>
</dbReference>
<protein>
    <recommendedName>
        <fullName evidence="1">DDE-1 domain-containing protein</fullName>
    </recommendedName>
</protein>